<gene>
    <name evidence="2" type="ORF">CAL20_10085</name>
</gene>
<organism evidence="2 3">
    <name type="scientific">Bordetella genomosp. 4</name>
    <dbReference type="NCBI Taxonomy" id="463044"/>
    <lineage>
        <taxon>Bacteria</taxon>
        <taxon>Pseudomonadati</taxon>
        <taxon>Pseudomonadota</taxon>
        <taxon>Betaproteobacteria</taxon>
        <taxon>Burkholderiales</taxon>
        <taxon>Alcaligenaceae</taxon>
        <taxon>Bordetella</taxon>
    </lineage>
</organism>
<dbReference type="InterPro" id="IPR018715">
    <property type="entry name" value="DUF2239"/>
</dbReference>
<evidence type="ECO:0008006" key="4">
    <source>
        <dbReference type="Google" id="ProtNLM"/>
    </source>
</evidence>
<dbReference type="Pfam" id="PF09998">
    <property type="entry name" value="DUF2239"/>
    <property type="match status" value="1"/>
</dbReference>
<dbReference type="Proteomes" id="UP000216885">
    <property type="component" value="Unassembled WGS sequence"/>
</dbReference>
<evidence type="ECO:0000313" key="2">
    <source>
        <dbReference type="EMBL" id="OZI57712.1"/>
    </source>
</evidence>
<reference evidence="2 3" key="1">
    <citation type="submission" date="2017-05" db="EMBL/GenBank/DDBJ databases">
        <title>Complete and WGS of Bordetella genogroups.</title>
        <authorList>
            <person name="Spilker T."/>
            <person name="LiPuma J."/>
        </authorList>
    </citation>
    <scope>NUCLEOTIDE SEQUENCE [LARGE SCALE GENOMIC DNA]</scope>
    <source>
        <strain evidence="2 3">AU9919</strain>
    </source>
</reference>
<evidence type="ECO:0000313" key="3">
    <source>
        <dbReference type="Proteomes" id="UP000216885"/>
    </source>
</evidence>
<comment type="caution">
    <text evidence="2">The sequence shown here is derived from an EMBL/GenBank/DDBJ whole genome shotgun (WGS) entry which is preliminary data.</text>
</comment>
<sequence>MNTVTNAVADTVATCTAFDGHRRIASGPLPEVAVAARRAHDEQATGPVLIYNDATGQVVDVDLRGSNGDIMARLAPPSPATESHAPSPAETAAARGRGRPKLGVVSREVTLLPRHWEWLAQQPGGASVALRKLVDQARHADGGATQQRQRQEAAYRFMSSMAGNLPGFEEATRALFADDRAQFTQHAAAWPGDVRQYAMQMAFGVKAA</sequence>
<feature type="region of interest" description="Disordered" evidence="1">
    <location>
        <begin position="74"/>
        <end position="100"/>
    </location>
</feature>
<dbReference type="RefSeq" id="WP_094820603.1">
    <property type="nucleotide sequence ID" value="NZ_NEVO01000005.1"/>
</dbReference>
<dbReference type="OrthoDB" id="282960at2"/>
<keyword evidence="3" id="KW-1185">Reference proteome</keyword>
<evidence type="ECO:0000256" key="1">
    <source>
        <dbReference type="SAM" id="MobiDB-lite"/>
    </source>
</evidence>
<proteinExistence type="predicted"/>
<dbReference type="EMBL" id="NEVQ01000012">
    <property type="protein sequence ID" value="OZI57712.1"/>
    <property type="molecule type" value="Genomic_DNA"/>
</dbReference>
<accession>A0A261U8H4</accession>
<protein>
    <recommendedName>
        <fullName evidence="4">DUF2239 domain-containing protein</fullName>
    </recommendedName>
</protein>
<name>A0A261U8H4_9BORD</name>
<dbReference type="AlphaFoldDB" id="A0A261U8H4"/>